<reference evidence="2" key="1">
    <citation type="submission" date="2022-06" db="EMBL/GenBank/DDBJ databases">
        <title>Isolation and Genomics of Futiania mangrovii gen. nov., sp. nov., a Rare and Metabolically-versatile member in the Class Alphaproteobacteria.</title>
        <authorList>
            <person name="Liu L."/>
            <person name="Huang W.-C."/>
            <person name="Pan J."/>
            <person name="Li J."/>
            <person name="Huang Y."/>
            <person name="Du H."/>
            <person name="Liu Y."/>
            <person name="Li M."/>
        </authorList>
    </citation>
    <scope>NUCLEOTIDE SEQUENCE</scope>
    <source>
        <strain evidence="2">FT118</strain>
    </source>
</reference>
<protein>
    <submittedName>
        <fullName evidence="2">Uncharacterized protein</fullName>
    </submittedName>
</protein>
<comment type="caution">
    <text evidence="2">The sequence shown here is derived from an EMBL/GenBank/DDBJ whole genome shotgun (WGS) entry which is preliminary data.</text>
</comment>
<gene>
    <name evidence="2" type="ORF">NJQ99_09390</name>
</gene>
<dbReference type="Proteomes" id="UP001055804">
    <property type="component" value="Unassembled WGS sequence"/>
</dbReference>
<dbReference type="EMBL" id="JAMZFT010000002">
    <property type="protein sequence ID" value="MCP1336618.1"/>
    <property type="molecule type" value="Genomic_DNA"/>
</dbReference>
<dbReference type="RefSeq" id="WP_269332570.1">
    <property type="nucleotide sequence ID" value="NZ_JAMZFT010000002.1"/>
</dbReference>
<sequence length="199" mass="20893">MTQIDLPPVAPGAFGGAPADADAFATLMTAPGTQPASASAMVVAVSTDDERAFRACRAMAADVYTFYNRFMRNLSQADALDRAGNKVEKSAYVQAAYQDLKQLQFTIDAVLAVCSDALSEEELEGLRELKEQVDDLKGQIDNLYKPDGTERPGAGARAGAFLRDAGEVMGQIGQGLGWVLSGVLGALGWALGGGRQGAF</sequence>
<evidence type="ECO:0000313" key="2">
    <source>
        <dbReference type="EMBL" id="MCP1336618.1"/>
    </source>
</evidence>
<dbReference type="AlphaFoldDB" id="A0A9J6PKM3"/>
<keyword evidence="3" id="KW-1185">Reference proteome</keyword>
<feature type="coiled-coil region" evidence="1">
    <location>
        <begin position="119"/>
        <end position="146"/>
    </location>
</feature>
<evidence type="ECO:0000256" key="1">
    <source>
        <dbReference type="SAM" id="Coils"/>
    </source>
</evidence>
<organism evidence="2 3">
    <name type="scientific">Futiania mangrovi</name>
    <dbReference type="NCBI Taxonomy" id="2959716"/>
    <lineage>
        <taxon>Bacteria</taxon>
        <taxon>Pseudomonadati</taxon>
        <taxon>Pseudomonadota</taxon>
        <taxon>Alphaproteobacteria</taxon>
        <taxon>Futianiales</taxon>
        <taxon>Futianiaceae</taxon>
        <taxon>Futiania</taxon>
    </lineage>
</organism>
<proteinExistence type="predicted"/>
<keyword evidence="1" id="KW-0175">Coiled coil</keyword>
<accession>A0A9J6PKM3</accession>
<evidence type="ECO:0000313" key="3">
    <source>
        <dbReference type="Proteomes" id="UP001055804"/>
    </source>
</evidence>
<name>A0A9J6PKM3_9PROT</name>